<comment type="caution">
    <text evidence="1">The sequence shown here is derived from an EMBL/GenBank/DDBJ whole genome shotgun (WGS) entry which is preliminary data.</text>
</comment>
<organism evidence="1 2">
    <name type="scientific">Shewanella vesiculosa</name>
    <dbReference type="NCBI Taxonomy" id="518738"/>
    <lineage>
        <taxon>Bacteria</taxon>
        <taxon>Pseudomonadati</taxon>
        <taxon>Pseudomonadota</taxon>
        <taxon>Gammaproteobacteria</taxon>
        <taxon>Alteromonadales</taxon>
        <taxon>Shewanellaceae</taxon>
        <taxon>Shewanella</taxon>
    </lineage>
</organism>
<name>A0ABV0FR19_9GAMM</name>
<protein>
    <submittedName>
        <fullName evidence="1">Rha family transcriptional regulator</fullName>
    </submittedName>
</protein>
<dbReference type="RefSeq" id="WP_347690066.1">
    <property type="nucleotide sequence ID" value="NZ_JBDPZN010000002.1"/>
</dbReference>
<proteinExistence type="predicted"/>
<dbReference type="InterPro" id="IPR014054">
    <property type="entry name" value="Phage_regulatory_Rha"/>
</dbReference>
<gene>
    <name evidence="1" type="ORF">ABHN84_09040</name>
</gene>
<evidence type="ECO:0000313" key="1">
    <source>
        <dbReference type="EMBL" id="MEO3682434.1"/>
    </source>
</evidence>
<keyword evidence="2" id="KW-1185">Reference proteome</keyword>
<dbReference type="EMBL" id="JBDPZN010000002">
    <property type="protein sequence ID" value="MEO3682434.1"/>
    <property type="molecule type" value="Genomic_DNA"/>
</dbReference>
<accession>A0ABV0FR19</accession>
<reference evidence="1 2" key="1">
    <citation type="submission" date="2024-05" db="EMBL/GenBank/DDBJ databases">
        <title>Genome sequencing of Marine Estuary Bacteria, Shewanella vesiculosa and S. baltica, and Pseudomonas syringae.</title>
        <authorList>
            <person name="Gurung A."/>
            <person name="Maclea K.S."/>
        </authorList>
    </citation>
    <scope>NUCLEOTIDE SEQUENCE [LARGE SCALE GENOMIC DNA]</scope>
    <source>
        <strain evidence="1 2">1A</strain>
    </source>
</reference>
<evidence type="ECO:0000313" key="2">
    <source>
        <dbReference type="Proteomes" id="UP001477278"/>
    </source>
</evidence>
<sequence>MQNQQVGTSQSDLKCYQLTKDGFMFLMMGFTGAKAAKLKINFINAFNGVQKRLSRLSVSA</sequence>
<dbReference type="Pfam" id="PF09669">
    <property type="entry name" value="Phage_pRha"/>
    <property type="match status" value="1"/>
</dbReference>
<dbReference type="Proteomes" id="UP001477278">
    <property type="component" value="Unassembled WGS sequence"/>
</dbReference>